<evidence type="ECO:0000313" key="1">
    <source>
        <dbReference type="EMBL" id="KAK9023666.1"/>
    </source>
</evidence>
<gene>
    <name evidence="1" type="ORF">V6N11_003874</name>
</gene>
<reference evidence="1 2" key="1">
    <citation type="journal article" date="2024" name="G3 (Bethesda)">
        <title>Genome assembly of Hibiscus sabdariffa L. provides insights into metabolisms of medicinal natural products.</title>
        <authorList>
            <person name="Kim T."/>
        </authorList>
    </citation>
    <scope>NUCLEOTIDE SEQUENCE [LARGE SCALE GENOMIC DNA]</scope>
    <source>
        <strain evidence="1">TK-2024</strain>
        <tissue evidence="1">Old leaves</tissue>
    </source>
</reference>
<dbReference type="Proteomes" id="UP001396334">
    <property type="component" value="Unassembled WGS sequence"/>
</dbReference>
<proteinExistence type="predicted"/>
<dbReference type="PANTHER" id="PTHR31580">
    <property type="entry name" value="FILAMENT-LIKE PLANT PROTEIN 4"/>
    <property type="match status" value="1"/>
</dbReference>
<accession>A0ABR2SEH8</accession>
<dbReference type="PANTHER" id="PTHR31580:SF5">
    <property type="entry name" value="FILAMENT-LIKE PLANT PROTEIN 1-RELATED"/>
    <property type="match status" value="1"/>
</dbReference>
<sequence length="93" mass="9938">MKQKLEAAVQQNSALEDCVSHLAGALKAIAGKSLNASSRYAESLTDSQSDSGEWVNLVEIDTHKMSGLEANKEPGSSDSWASALIAELDQFKK</sequence>
<protein>
    <submittedName>
        <fullName evidence="1">Uncharacterized protein</fullName>
    </submittedName>
</protein>
<name>A0ABR2SEH8_9ROSI</name>
<dbReference type="EMBL" id="JBBPBN010000015">
    <property type="protein sequence ID" value="KAK9023666.1"/>
    <property type="molecule type" value="Genomic_DNA"/>
</dbReference>
<evidence type="ECO:0000313" key="2">
    <source>
        <dbReference type="Proteomes" id="UP001396334"/>
    </source>
</evidence>
<organism evidence="1 2">
    <name type="scientific">Hibiscus sabdariffa</name>
    <name type="common">roselle</name>
    <dbReference type="NCBI Taxonomy" id="183260"/>
    <lineage>
        <taxon>Eukaryota</taxon>
        <taxon>Viridiplantae</taxon>
        <taxon>Streptophyta</taxon>
        <taxon>Embryophyta</taxon>
        <taxon>Tracheophyta</taxon>
        <taxon>Spermatophyta</taxon>
        <taxon>Magnoliopsida</taxon>
        <taxon>eudicotyledons</taxon>
        <taxon>Gunneridae</taxon>
        <taxon>Pentapetalae</taxon>
        <taxon>rosids</taxon>
        <taxon>malvids</taxon>
        <taxon>Malvales</taxon>
        <taxon>Malvaceae</taxon>
        <taxon>Malvoideae</taxon>
        <taxon>Hibiscus</taxon>
    </lineage>
</organism>
<comment type="caution">
    <text evidence="1">The sequence shown here is derived from an EMBL/GenBank/DDBJ whole genome shotgun (WGS) entry which is preliminary data.</text>
</comment>
<keyword evidence="2" id="KW-1185">Reference proteome</keyword>